<reference evidence="1" key="1">
    <citation type="journal article" date="2005" name="PLoS Biol.">
        <title>The genomes of Oryza sativa: a history of duplications.</title>
        <authorList>
            <person name="Yu J."/>
            <person name="Wang J."/>
            <person name="Lin W."/>
            <person name="Li S."/>
            <person name="Li H."/>
            <person name="Zhou J."/>
            <person name="Ni P."/>
            <person name="Dong W."/>
            <person name="Hu S."/>
            <person name="Zeng C."/>
            <person name="Zhang J."/>
            <person name="Zhang Y."/>
            <person name="Li R."/>
            <person name="Xu Z."/>
            <person name="Li S."/>
            <person name="Li X."/>
            <person name="Zheng H."/>
            <person name="Cong L."/>
            <person name="Lin L."/>
            <person name="Yin J."/>
            <person name="Geng J."/>
            <person name="Li G."/>
            <person name="Shi J."/>
            <person name="Liu J."/>
            <person name="Lv H."/>
            <person name="Li J."/>
            <person name="Wang J."/>
            <person name="Deng Y."/>
            <person name="Ran L."/>
            <person name="Shi X."/>
            <person name="Wang X."/>
            <person name="Wu Q."/>
            <person name="Li C."/>
            <person name="Ren X."/>
            <person name="Wang J."/>
            <person name="Wang X."/>
            <person name="Li D."/>
            <person name="Liu D."/>
            <person name="Zhang X."/>
            <person name="Ji Z."/>
            <person name="Zhao W."/>
            <person name="Sun Y."/>
            <person name="Zhang Z."/>
            <person name="Bao J."/>
            <person name="Han Y."/>
            <person name="Dong L."/>
            <person name="Ji J."/>
            <person name="Chen P."/>
            <person name="Wu S."/>
            <person name="Liu J."/>
            <person name="Xiao Y."/>
            <person name="Bu D."/>
            <person name="Tan J."/>
            <person name="Yang L."/>
            <person name="Ye C."/>
            <person name="Zhang J."/>
            <person name="Xu J."/>
            <person name="Zhou Y."/>
            <person name="Yu Y."/>
            <person name="Zhang B."/>
            <person name="Zhuang S."/>
            <person name="Wei H."/>
            <person name="Liu B."/>
            <person name="Lei M."/>
            <person name="Yu H."/>
            <person name="Li Y."/>
            <person name="Xu H."/>
            <person name="Wei S."/>
            <person name="He X."/>
            <person name="Fang L."/>
            <person name="Zhang Z."/>
            <person name="Zhang Y."/>
            <person name="Huang X."/>
            <person name="Su Z."/>
            <person name="Tong W."/>
            <person name="Li J."/>
            <person name="Tong Z."/>
            <person name="Li S."/>
            <person name="Ye J."/>
            <person name="Wang L."/>
            <person name="Fang L."/>
            <person name="Lei T."/>
            <person name="Chen C."/>
            <person name="Chen H."/>
            <person name="Xu Z."/>
            <person name="Li H."/>
            <person name="Huang H."/>
            <person name="Zhang F."/>
            <person name="Xu H."/>
            <person name="Li N."/>
            <person name="Zhao C."/>
            <person name="Li S."/>
            <person name="Dong L."/>
            <person name="Huang Y."/>
            <person name="Li L."/>
            <person name="Xi Y."/>
            <person name="Qi Q."/>
            <person name="Li W."/>
            <person name="Zhang B."/>
            <person name="Hu W."/>
            <person name="Zhang Y."/>
            <person name="Tian X."/>
            <person name="Jiao Y."/>
            <person name="Liang X."/>
            <person name="Jin J."/>
            <person name="Gao L."/>
            <person name="Zheng W."/>
            <person name="Hao B."/>
            <person name="Liu S."/>
            <person name="Wang W."/>
            <person name="Yuan L."/>
            <person name="Cao M."/>
            <person name="McDermott J."/>
            <person name="Samudrala R."/>
            <person name="Wang J."/>
            <person name="Wong G.K."/>
            <person name="Yang H."/>
        </authorList>
    </citation>
    <scope>NUCLEOTIDE SEQUENCE [LARGE SCALE GENOMIC DNA]</scope>
</reference>
<sequence>MAALTSGEQQRKAVDSQSTSQNNGEYLLLAVVTSIGMRTRRSHTGPMAIRASSRASLAKTLVSFYLLASRLGIDGAGHIQIDYTGEGSCRAAPSCTSSVVVSCSAWQRTTLTVVDAQIASYFVETWARNSSAAVLCSARLSMPRTRRTS</sequence>
<dbReference type="Gene3D" id="3.30.559.10">
    <property type="entry name" value="Chloramphenicol acetyltransferase-like domain"/>
    <property type="match status" value="1"/>
</dbReference>
<dbReference type="Proteomes" id="UP000007752">
    <property type="component" value="Chromosome 8"/>
</dbReference>
<evidence type="ECO:0000313" key="1">
    <source>
        <dbReference type="EMBL" id="EEE68401.1"/>
    </source>
</evidence>
<gene>
    <name evidence="1" type="ORF">OsJ_26755</name>
</gene>
<dbReference type="EMBL" id="CM000145">
    <property type="protein sequence ID" value="EEE68401.1"/>
    <property type="molecule type" value="Genomic_DNA"/>
</dbReference>
<organism evidence="1">
    <name type="scientific">Oryza sativa subsp. japonica</name>
    <name type="common">Rice</name>
    <dbReference type="NCBI Taxonomy" id="39947"/>
    <lineage>
        <taxon>Eukaryota</taxon>
        <taxon>Viridiplantae</taxon>
        <taxon>Streptophyta</taxon>
        <taxon>Embryophyta</taxon>
        <taxon>Tracheophyta</taxon>
        <taxon>Spermatophyta</taxon>
        <taxon>Magnoliopsida</taxon>
        <taxon>Liliopsida</taxon>
        <taxon>Poales</taxon>
        <taxon>Poaceae</taxon>
        <taxon>BOP clade</taxon>
        <taxon>Oryzoideae</taxon>
        <taxon>Oryzeae</taxon>
        <taxon>Oryzinae</taxon>
        <taxon>Oryza</taxon>
        <taxon>Oryza sativa</taxon>
    </lineage>
</organism>
<reference evidence="1" key="2">
    <citation type="submission" date="2008-12" db="EMBL/GenBank/DDBJ databases">
        <title>Improved gene annotation of the rice (Oryza sativa) genomes.</title>
        <authorList>
            <person name="Wang J."/>
            <person name="Li R."/>
            <person name="Fan W."/>
            <person name="Huang Q."/>
            <person name="Zhang J."/>
            <person name="Zhou Y."/>
            <person name="Hu Y."/>
            <person name="Zi S."/>
            <person name="Li J."/>
            <person name="Ni P."/>
            <person name="Zheng H."/>
            <person name="Zhang Y."/>
            <person name="Zhao M."/>
            <person name="Hao Q."/>
            <person name="McDermott J."/>
            <person name="Samudrala R."/>
            <person name="Kristiansen K."/>
            <person name="Wong G.K.-S."/>
        </authorList>
    </citation>
    <scope>NUCLEOTIDE SEQUENCE</scope>
</reference>
<name>B9G034_ORYSJ</name>
<protein>
    <submittedName>
        <fullName evidence="1">Uncharacterized protein</fullName>
    </submittedName>
</protein>
<dbReference type="InterPro" id="IPR023213">
    <property type="entry name" value="CAT-like_dom_sf"/>
</dbReference>
<dbReference type="AlphaFoldDB" id="B9G034"/>
<dbReference type="GO" id="GO:0050734">
    <property type="term" value="F:hydroxycinnamoyltransferase activity"/>
    <property type="evidence" value="ECO:0007669"/>
    <property type="project" value="UniProtKB-ARBA"/>
</dbReference>
<accession>B9G034</accession>
<proteinExistence type="predicted"/>